<evidence type="ECO:0000313" key="2">
    <source>
        <dbReference type="Proteomes" id="UP000053989"/>
    </source>
</evidence>
<reference evidence="2" key="2">
    <citation type="submission" date="2015-01" db="EMBL/GenBank/DDBJ databases">
        <title>Evolutionary Origins and Diversification of the Mycorrhizal Mutualists.</title>
        <authorList>
            <consortium name="DOE Joint Genome Institute"/>
            <consortium name="Mycorrhizal Genomics Consortium"/>
            <person name="Kohler A."/>
            <person name="Kuo A."/>
            <person name="Nagy L.G."/>
            <person name="Floudas D."/>
            <person name="Copeland A."/>
            <person name="Barry K.W."/>
            <person name="Cichocki N."/>
            <person name="Veneault-Fourrey C."/>
            <person name="LaButti K."/>
            <person name="Lindquist E.A."/>
            <person name="Lipzen A."/>
            <person name="Lundell T."/>
            <person name="Morin E."/>
            <person name="Murat C."/>
            <person name="Riley R."/>
            <person name="Ohm R."/>
            <person name="Sun H."/>
            <person name="Tunlid A."/>
            <person name="Henrissat B."/>
            <person name="Grigoriev I.V."/>
            <person name="Hibbett D.S."/>
            <person name="Martin F."/>
        </authorList>
    </citation>
    <scope>NUCLEOTIDE SEQUENCE [LARGE SCALE GENOMIC DNA]</scope>
    <source>
        <strain evidence="2">Foug A</strain>
    </source>
</reference>
<organism evidence="1 2">
    <name type="scientific">Scleroderma citrinum Foug A</name>
    <dbReference type="NCBI Taxonomy" id="1036808"/>
    <lineage>
        <taxon>Eukaryota</taxon>
        <taxon>Fungi</taxon>
        <taxon>Dikarya</taxon>
        <taxon>Basidiomycota</taxon>
        <taxon>Agaricomycotina</taxon>
        <taxon>Agaricomycetes</taxon>
        <taxon>Agaricomycetidae</taxon>
        <taxon>Boletales</taxon>
        <taxon>Sclerodermatineae</taxon>
        <taxon>Sclerodermataceae</taxon>
        <taxon>Scleroderma</taxon>
    </lineage>
</organism>
<dbReference type="EMBL" id="KN822005">
    <property type="protein sequence ID" value="KIM70115.1"/>
    <property type="molecule type" value="Genomic_DNA"/>
</dbReference>
<proteinExistence type="predicted"/>
<sequence length="91" mass="10014">MLLLPTVKMDRFFAIVLLLLISHTVLVVAAAGVLHPGNTDDVMDIAARACTSCAQTCARIIRAAPQQHFVAIARTWPSSRLSQWDDLQKEN</sequence>
<protein>
    <submittedName>
        <fullName evidence="1">Uncharacterized protein</fullName>
    </submittedName>
</protein>
<accession>A0A0C3EBQ0</accession>
<dbReference type="InParanoid" id="A0A0C3EBQ0"/>
<dbReference type="AlphaFoldDB" id="A0A0C3EBQ0"/>
<dbReference type="Proteomes" id="UP000053989">
    <property type="component" value="Unassembled WGS sequence"/>
</dbReference>
<evidence type="ECO:0000313" key="1">
    <source>
        <dbReference type="EMBL" id="KIM70115.1"/>
    </source>
</evidence>
<reference evidence="1 2" key="1">
    <citation type="submission" date="2014-04" db="EMBL/GenBank/DDBJ databases">
        <authorList>
            <consortium name="DOE Joint Genome Institute"/>
            <person name="Kuo A."/>
            <person name="Kohler A."/>
            <person name="Nagy L.G."/>
            <person name="Floudas D."/>
            <person name="Copeland A."/>
            <person name="Barry K.W."/>
            <person name="Cichocki N."/>
            <person name="Veneault-Fourrey C."/>
            <person name="LaButti K."/>
            <person name="Lindquist E.A."/>
            <person name="Lipzen A."/>
            <person name="Lundell T."/>
            <person name="Morin E."/>
            <person name="Murat C."/>
            <person name="Sun H."/>
            <person name="Tunlid A."/>
            <person name="Henrissat B."/>
            <person name="Grigoriev I.V."/>
            <person name="Hibbett D.S."/>
            <person name="Martin F."/>
            <person name="Nordberg H.P."/>
            <person name="Cantor M.N."/>
            <person name="Hua S.X."/>
        </authorList>
    </citation>
    <scope>NUCLEOTIDE SEQUENCE [LARGE SCALE GENOMIC DNA]</scope>
    <source>
        <strain evidence="1 2">Foug A</strain>
    </source>
</reference>
<gene>
    <name evidence="1" type="ORF">SCLCIDRAFT_1207411</name>
</gene>
<dbReference type="HOGENOM" id="CLU_2428346_0_0_1"/>
<name>A0A0C3EBQ0_9AGAM</name>
<keyword evidence="2" id="KW-1185">Reference proteome</keyword>